<organism evidence="10 11">
    <name type="scientific">Steinernema carpocapsae</name>
    <name type="common">Entomopathogenic nematode</name>
    <dbReference type="NCBI Taxonomy" id="34508"/>
    <lineage>
        <taxon>Eukaryota</taxon>
        <taxon>Metazoa</taxon>
        <taxon>Ecdysozoa</taxon>
        <taxon>Nematoda</taxon>
        <taxon>Chromadorea</taxon>
        <taxon>Rhabditida</taxon>
        <taxon>Tylenchina</taxon>
        <taxon>Panagrolaimomorpha</taxon>
        <taxon>Strongyloidoidea</taxon>
        <taxon>Steinernematidae</taxon>
        <taxon>Steinernema</taxon>
    </lineage>
</organism>
<dbReference type="InterPro" id="IPR020058">
    <property type="entry name" value="Glu/Gln-tRNA-synth_Ib_cat-dom"/>
</dbReference>
<reference evidence="10 11" key="2">
    <citation type="journal article" date="2019" name="G3 (Bethesda)">
        <title>Hybrid Assembly of the Genome of the Entomopathogenic Nematode Steinernema carpocapsae Identifies the X-Chromosome.</title>
        <authorList>
            <person name="Serra L."/>
            <person name="Macchietto M."/>
            <person name="Macias-Munoz A."/>
            <person name="McGill C.J."/>
            <person name="Rodriguez I.M."/>
            <person name="Rodriguez B."/>
            <person name="Murad R."/>
            <person name="Mortazavi A."/>
        </authorList>
    </citation>
    <scope>NUCLEOTIDE SEQUENCE [LARGE SCALE GENOMIC DNA]</scope>
    <source>
        <strain evidence="10 11">ALL</strain>
    </source>
</reference>
<keyword evidence="2 7" id="KW-0436">Ligase</keyword>
<accession>A0A4U5NHC8</accession>
<reference evidence="10 11" key="1">
    <citation type="journal article" date="2015" name="Genome Biol.">
        <title>Comparative genomics of Steinernema reveals deeply conserved gene regulatory networks.</title>
        <authorList>
            <person name="Dillman A.R."/>
            <person name="Macchietto M."/>
            <person name="Porter C.F."/>
            <person name="Rogers A."/>
            <person name="Williams B."/>
            <person name="Antoshechkin I."/>
            <person name="Lee M.M."/>
            <person name="Goodwin Z."/>
            <person name="Lu X."/>
            <person name="Lewis E.E."/>
            <person name="Goodrich-Blair H."/>
            <person name="Stock S.P."/>
            <person name="Adams B.J."/>
            <person name="Sternberg P.W."/>
            <person name="Mortazavi A."/>
        </authorList>
    </citation>
    <scope>NUCLEOTIDE SEQUENCE [LARGE SCALE GENOMIC DNA]</scope>
    <source>
        <strain evidence="10 11">ALL</strain>
    </source>
</reference>
<evidence type="ECO:0000259" key="9">
    <source>
        <dbReference type="PROSITE" id="PS51185"/>
    </source>
</evidence>
<evidence type="ECO:0000256" key="3">
    <source>
        <dbReference type="ARBA" id="ARBA00022741"/>
    </source>
</evidence>
<evidence type="ECO:0000256" key="6">
    <source>
        <dbReference type="ARBA" id="ARBA00023146"/>
    </source>
</evidence>
<dbReference type="Pfam" id="PF20974">
    <property type="entry name" value="tRNA-synt_1c_C2"/>
    <property type="match status" value="1"/>
</dbReference>
<evidence type="ECO:0000256" key="4">
    <source>
        <dbReference type="ARBA" id="ARBA00022840"/>
    </source>
</evidence>
<dbReference type="Gene3D" id="2.40.240.10">
    <property type="entry name" value="Ribosomal Protein L25, Chain P"/>
    <property type="match status" value="2"/>
</dbReference>
<dbReference type="GO" id="GO:0006424">
    <property type="term" value="P:glutamyl-tRNA aminoacylation"/>
    <property type="evidence" value="ECO:0007669"/>
    <property type="project" value="TreeGrafter"/>
</dbReference>
<dbReference type="SUPFAM" id="SSF50715">
    <property type="entry name" value="Ribosomal protein L25-like"/>
    <property type="match status" value="1"/>
</dbReference>
<dbReference type="Gene3D" id="3.40.50.620">
    <property type="entry name" value="HUPs"/>
    <property type="match status" value="1"/>
</dbReference>
<comment type="similarity">
    <text evidence="7">Belongs to the class-I aminoacyl-tRNA synthetase family.</text>
</comment>
<keyword evidence="1" id="KW-0963">Cytoplasm</keyword>
<dbReference type="Pfam" id="PF03950">
    <property type="entry name" value="tRNA-synt_1c_C"/>
    <property type="match status" value="1"/>
</dbReference>
<keyword evidence="11" id="KW-1185">Reference proteome</keyword>
<keyword evidence="5 7" id="KW-0648">Protein biosynthesis</keyword>
<dbReference type="GO" id="GO:0005829">
    <property type="term" value="C:cytosol"/>
    <property type="evidence" value="ECO:0007669"/>
    <property type="project" value="TreeGrafter"/>
</dbReference>
<dbReference type="SUPFAM" id="SSF52374">
    <property type="entry name" value="Nucleotidylyl transferase"/>
    <property type="match status" value="1"/>
</dbReference>
<dbReference type="SUPFAM" id="SSF47060">
    <property type="entry name" value="S15/NS1 RNA-binding domain"/>
    <property type="match status" value="2"/>
</dbReference>
<name>A0A4U5NHC8_STECR</name>
<dbReference type="Gene3D" id="1.10.287.10">
    <property type="entry name" value="S15/NS1, RNA-binding"/>
    <property type="match status" value="2"/>
</dbReference>
<feature type="domain" description="WHEP-TRS" evidence="9">
    <location>
        <begin position="399"/>
        <end position="455"/>
    </location>
</feature>
<dbReference type="FunFam" id="1.10.1160.10:FF:000001">
    <property type="entry name" value="Glutamine--tRNA ligase"/>
    <property type="match status" value="1"/>
</dbReference>
<evidence type="ECO:0000256" key="7">
    <source>
        <dbReference type="RuleBase" id="RU363037"/>
    </source>
</evidence>
<dbReference type="GO" id="GO:0004818">
    <property type="term" value="F:glutamate-tRNA ligase activity"/>
    <property type="evidence" value="ECO:0007669"/>
    <property type="project" value="TreeGrafter"/>
</dbReference>
<keyword evidence="3 7" id="KW-0547">Nucleotide-binding</keyword>
<proteinExistence type="inferred from homology"/>
<dbReference type="PANTHER" id="PTHR43097">
    <property type="entry name" value="GLUTAMINE-TRNA LIGASE"/>
    <property type="match status" value="1"/>
</dbReference>
<dbReference type="SMART" id="SM00991">
    <property type="entry name" value="WHEP-TRS"/>
    <property type="match status" value="2"/>
</dbReference>
<dbReference type="PANTHER" id="PTHR43097:SF5">
    <property type="entry name" value="GLUTAMATE--TRNA LIGASE"/>
    <property type="match status" value="1"/>
</dbReference>
<dbReference type="EMBL" id="AZBU02000004">
    <property type="protein sequence ID" value="TKR82468.1"/>
    <property type="molecule type" value="Genomic_DNA"/>
</dbReference>
<evidence type="ECO:0000256" key="8">
    <source>
        <dbReference type="SAM" id="MobiDB-lite"/>
    </source>
</evidence>
<dbReference type="InterPro" id="IPR049437">
    <property type="entry name" value="tRNA-synt_1c_C2"/>
</dbReference>
<evidence type="ECO:0000256" key="2">
    <source>
        <dbReference type="ARBA" id="ARBA00022598"/>
    </source>
</evidence>
<dbReference type="InterPro" id="IPR020056">
    <property type="entry name" value="Rbsml_bL25/Gln-tRNA_synth_N"/>
</dbReference>
<dbReference type="Pfam" id="PF00749">
    <property type="entry name" value="tRNA-synt_1c"/>
    <property type="match status" value="1"/>
</dbReference>
<dbReference type="InterPro" id="IPR011035">
    <property type="entry name" value="Ribosomal_bL25/Gln-tRNA_synth"/>
</dbReference>
<evidence type="ECO:0000313" key="10">
    <source>
        <dbReference type="EMBL" id="TKR82468.1"/>
    </source>
</evidence>
<evidence type="ECO:0000256" key="5">
    <source>
        <dbReference type="ARBA" id="ARBA00022917"/>
    </source>
</evidence>
<dbReference type="GO" id="GO:0005524">
    <property type="term" value="F:ATP binding"/>
    <property type="evidence" value="ECO:0007669"/>
    <property type="project" value="UniProtKB-KW"/>
</dbReference>
<sequence>MDRDDQYYFICDALGLRKPYIWAYSRLNMTNTVMSKRTWFVDEKHVSGWDDPRLPTVRGVMRRGLTVDGLKEFIRAQGGSRSVVMMEWDKIWAFNKKVIDPVAPRYTSLDGSAKKLVQVLVNDQGSNELSTVNLHPKDPAIGTKSVWFTKNVWIEAADAATIKEGDTVTFINWGNLKIAKIIKESEDIEQIVADLDLDNKDYKKTLKITWIATSDARESQPIAVRVAEYDHIISKAIIPKDEDWKQHINFNSLKHTDLQGEPAMKNLKKGDIIQIQRKGYFIVDKVYVAGGSLELIAIPDGSKDSSAAPAYQNGKTKKEKPAKIAAAPAAASSEESVLGAEIQKQGELVRELKGKDAKSQATKDAIAELLDLKKQYEAKFSAEYKPQAAAPSLAPSGSDEYAFRAEITKQGEFVREAKTKDAKSQESRDAIAKLLDLKKQYKEKFGAEFAPIGRPEPRLRRKEKRNDIRAHC</sequence>
<feature type="domain" description="WHEP-TRS" evidence="9">
    <location>
        <begin position="334"/>
        <end position="390"/>
    </location>
</feature>
<keyword evidence="6 7" id="KW-0030">Aminoacyl-tRNA synthetase</keyword>
<dbReference type="STRING" id="34508.A0A4U5NHC8"/>
<dbReference type="InterPro" id="IPR000738">
    <property type="entry name" value="WHEP-TRS_dom"/>
</dbReference>
<dbReference type="GO" id="GO:0017102">
    <property type="term" value="C:methionyl glutamyl tRNA synthetase complex"/>
    <property type="evidence" value="ECO:0007669"/>
    <property type="project" value="TreeGrafter"/>
</dbReference>
<dbReference type="InterPro" id="IPR009068">
    <property type="entry name" value="uS15_NS1_RNA-bd_sf"/>
</dbReference>
<dbReference type="AlphaFoldDB" id="A0A4U5NHC8"/>
<dbReference type="OrthoDB" id="1350766at2759"/>
<gene>
    <name evidence="10" type="ORF">L596_016188</name>
</gene>
<dbReference type="InterPro" id="IPR014729">
    <property type="entry name" value="Rossmann-like_a/b/a_fold"/>
</dbReference>
<protein>
    <recommendedName>
        <fullName evidence="9">WHEP-TRS domain-containing protein</fullName>
    </recommendedName>
</protein>
<evidence type="ECO:0000313" key="11">
    <source>
        <dbReference type="Proteomes" id="UP000298663"/>
    </source>
</evidence>
<evidence type="ECO:0000256" key="1">
    <source>
        <dbReference type="ARBA" id="ARBA00022490"/>
    </source>
</evidence>
<comment type="caution">
    <text evidence="10">The sequence shown here is derived from an EMBL/GenBank/DDBJ whole genome shotgun (WGS) entry which is preliminary data.</text>
</comment>
<dbReference type="InterPro" id="IPR020059">
    <property type="entry name" value="Glu/Gln-tRNA-synth_Ib_codon-bd"/>
</dbReference>
<dbReference type="Proteomes" id="UP000298663">
    <property type="component" value="Unassembled WGS sequence"/>
</dbReference>
<dbReference type="PROSITE" id="PS51185">
    <property type="entry name" value="WHEP_TRS_2"/>
    <property type="match status" value="2"/>
</dbReference>
<dbReference type="InterPro" id="IPR050132">
    <property type="entry name" value="Gln/Glu-tRNA_Ligase"/>
</dbReference>
<keyword evidence="4 7" id="KW-0067">ATP-binding</keyword>
<dbReference type="Pfam" id="PF00458">
    <property type="entry name" value="WHEP-TRS"/>
    <property type="match status" value="2"/>
</dbReference>
<feature type="region of interest" description="Disordered" evidence="8">
    <location>
        <begin position="452"/>
        <end position="472"/>
    </location>
</feature>